<reference evidence="3" key="1">
    <citation type="submission" date="2021-01" db="EMBL/GenBank/DDBJ databases">
        <title>Whole genome shotgun sequence of Planobispora takensis NBRC 109077.</title>
        <authorList>
            <person name="Komaki H."/>
            <person name="Tamura T."/>
        </authorList>
    </citation>
    <scope>NUCLEOTIDE SEQUENCE</scope>
    <source>
        <strain evidence="3">NBRC 109077</strain>
    </source>
</reference>
<keyword evidence="2" id="KW-1133">Transmembrane helix</keyword>
<keyword evidence="4" id="KW-1185">Reference proteome</keyword>
<dbReference type="Proteomes" id="UP000634476">
    <property type="component" value="Unassembled WGS sequence"/>
</dbReference>
<evidence type="ECO:0000256" key="2">
    <source>
        <dbReference type="SAM" id="Phobius"/>
    </source>
</evidence>
<dbReference type="SUPFAM" id="SSF50939">
    <property type="entry name" value="Sialidases"/>
    <property type="match status" value="1"/>
</dbReference>
<gene>
    <name evidence="3" type="ORF">Pta02_67890</name>
</gene>
<proteinExistence type="predicted"/>
<feature type="transmembrane region" description="Helical" evidence="2">
    <location>
        <begin position="464"/>
        <end position="486"/>
    </location>
</feature>
<feature type="compositionally biased region" description="Pro residues" evidence="1">
    <location>
        <begin position="194"/>
        <end position="206"/>
    </location>
</feature>
<dbReference type="AlphaFoldDB" id="A0A8J3WWE8"/>
<evidence type="ECO:0000313" key="4">
    <source>
        <dbReference type="Proteomes" id="UP000634476"/>
    </source>
</evidence>
<dbReference type="InterPro" id="IPR036278">
    <property type="entry name" value="Sialidase_sf"/>
</dbReference>
<evidence type="ECO:0000256" key="1">
    <source>
        <dbReference type="SAM" id="MobiDB-lite"/>
    </source>
</evidence>
<organism evidence="3 4">
    <name type="scientific">Planobispora takensis</name>
    <dbReference type="NCBI Taxonomy" id="1367882"/>
    <lineage>
        <taxon>Bacteria</taxon>
        <taxon>Bacillati</taxon>
        <taxon>Actinomycetota</taxon>
        <taxon>Actinomycetes</taxon>
        <taxon>Streptosporangiales</taxon>
        <taxon>Streptosporangiaceae</taxon>
        <taxon>Planobispora</taxon>
    </lineage>
</organism>
<sequence length="500" mass="51580">MRCPPGSAPAWIGHPVTVTATFVLLINDHLLKHLWPGFITGKLSDLAGLMVAPPLLALARIPAPAAILITGAGFTLVKTTQAGAETASQAWTLIAGPSRILADPTDLITLPALAAAWLIWRRCQSEQAAQRARTLIIVPIALIAVTATAAAPPPPDATTVVSDGETITVFDGYRVDYGPITSRDGGRTWVRQPAPTPGPSSSPDPSAPAARTPEAGSASIAPARPVSPVPESCVPGEPGHCYRVVRGRLAVEESRDDGGSWKIAWEVPEDREEILRRNWDGTRRGEWGSGAVAVHPAQDGHVVVAANGSDGVAVRDADGTWRRLGFSADGLSLSAEAAVPLNAADPDLTREYAMGLFAGLIVLLAGVAVARRRRAPGHGYAAAAYALASVGLLVAITSDGQLFSPVMTMAALTFAVVSGAFAIAAARPARMPGWAWSCVLASAAGTALAIWAVFLGWISGTPGGYGTAVAFSCSATVIGLAGAALAGWKGRRDPARVGRS</sequence>
<feature type="transmembrane region" description="Helical" evidence="2">
    <location>
        <begin position="402"/>
        <end position="426"/>
    </location>
</feature>
<feature type="transmembrane region" description="Helical" evidence="2">
    <location>
        <begin position="377"/>
        <end position="396"/>
    </location>
</feature>
<comment type="caution">
    <text evidence="3">The sequence shown here is derived from an EMBL/GenBank/DDBJ whole genome shotgun (WGS) entry which is preliminary data.</text>
</comment>
<accession>A0A8J3WWE8</accession>
<feature type="region of interest" description="Disordered" evidence="1">
    <location>
        <begin position="184"/>
        <end position="237"/>
    </location>
</feature>
<protein>
    <submittedName>
        <fullName evidence="3">Uncharacterized protein</fullName>
    </submittedName>
</protein>
<dbReference type="EMBL" id="BOOK01000056">
    <property type="protein sequence ID" value="GII04781.1"/>
    <property type="molecule type" value="Genomic_DNA"/>
</dbReference>
<name>A0A8J3WWE8_9ACTN</name>
<feature type="transmembrane region" description="Helical" evidence="2">
    <location>
        <begin position="352"/>
        <end position="370"/>
    </location>
</feature>
<keyword evidence="2" id="KW-0472">Membrane</keyword>
<keyword evidence="2" id="KW-0812">Transmembrane</keyword>
<feature type="transmembrane region" description="Helical" evidence="2">
    <location>
        <begin position="433"/>
        <end position="458"/>
    </location>
</feature>
<evidence type="ECO:0000313" key="3">
    <source>
        <dbReference type="EMBL" id="GII04781.1"/>
    </source>
</evidence>